<organism evidence="1 2">
    <name type="scientific">Portunus trituberculatus</name>
    <name type="common">Swimming crab</name>
    <name type="synonym">Neptunus trituberculatus</name>
    <dbReference type="NCBI Taxonomy" id="210409"/>
    <lineage>
        <taxon>Eukaryota</taxon>
        <taxon>Metazoa</taxon>
        <taxon>Ecdysozoa</taxon>
        <taxon>Arthropoda</taxon>
        <taxon>Crustacea</taxon>
        <taxon>Multicrustacea</taxon>
        <taxon>Malacostraca</taxon>
        <taxon>Eumalacostraca</taxon>
        <taxon>Eucarida</taxon>
        <taxon>Decapoda</taxon>
        <taxon>Pleocyemata</taxon>
        <taxon>Brachyura</taxon>
        <taxon>Eubrachyura</taxon>
        <taxon>Portunoidea</taxon>
        <taxon>Portunidae</taxon>
        <taxon>Portuninae</taxon>
        <taxon>Portunus</taxon>
    </lineage>
</organism>
<dbReference type="Proteomes" id="UP000324222">
    <property type="component" value="Unassembled WGS sequence"/>
</dbReference>
<sequence>MVALGTARWGGRRRGQVCDGQVVAVQQLMVVVVVEVDERPAPAIPTTLPTLPTPLPLPHAPVRYPCLKSCRLWVCSCPLMSVCGAGAPPNHSGSDIMEVEECGIVCPFLVGLEDMGDRALVPHGNTSRQNERRGRVGWEEGGWYKVGVGCPLACRGMRGACCKSRVMDGFFTPVLTRGPRVYSQINHRVKLHALSQALLHIRLLSPVPALLLVQLHCAAN</sequence>
<accession>A0A5B7CIY8</accession>
<keyword evidence="2" id="KW-1185">Reference proteome</keyword>
<protein>
    <submittedName>
        <fullName evidence="1">Uncharacterized protein</fullName>
    </submittedName>
</protein>
<gene>
    <name evidence="1" type="ORF">E2C01_000942</name>
</gene>
<evidence type="ECO:0000313" key="1">
    <source>
        <dbReference type="EMBL" id="MPC08356.1"/>
    </source>
</evidence>
<comment type="caution">
    <text evidence="1">The sequence shown here is derived from an EMBL/GenBank/DDBJ whole genome shotgun (WGS) entry which is preliminary data.</text>
</comment>
<name>A0A5B7CIY8_PORTR</name>
<proteinExistence type="predicted"/>
<dbReference type="EMBL" id="VSRR010000026">
    <property type="protein sequence ID" value="MPC08356.1"/>
    <property type="molecule type" value="Genomic_DNA"/>
</dbReference>
<reference evidence="1 2" key="1">
    <citation type="submission" date="2019-05" db="EMBL/GenBank/DDBJ databases">
        <title>Another draft genome of Portunus trituberculatus and its Hox gene families provides insights of decapod evolution.</title>
        <authorList>
            <person name="Jeong J.-H."/>
            <person name="Song I."/>
            <person name="Kim S."/>
            <person name="Choi T."/>
            <person name="Kim D."/>
            <person name="Ryu S."/>
            <person name="Kim W."/>
        </authorList>
    </citation>
    <scope>NUCLEOTIDE SEQUENCE [LARGE SCALE GENOMIC DNA]</scope>
    <source>
        <tissue evidence="1">Muscle</tissue>
    </source>
</reference>
<dbReference type="AlphaFoldDB" id="A0A5B7CIY8"/>
<evidence type="ECO:0000313" key="2">
    <source>
        <dbReference type="Proteomes" id="UP000324222"/>
    </source>
</evidence>